<evidence type="ECO:0000259" key="3">
    <source>
        <dbReference type="PROSITE" id="PS50801"/>
    </source>
</evidence>
<dbReference type="SUPFAM" id="SSF52091">
    <property type="entry name" value="SpoIIaa-like"/>
    <property type="match status" value="1"/>
</dbReference>
<organism evidence="4 5">
    <name type="scientific">Leptolyngbya boryana NIES-2135</name>
    <dbReference type="NCBI Taxonomy" id="1973484"/>
    <lineage>
        <taxon>Bacteria</taxon>
        <taxon>Bacillati</taxon>
        <taxon>Cyanobacteriota</taxon>
        <taxon>Cyanophyceae</taxon>
        <taxon>Leptolyngbyales</taxon>
        <taxon>Leptolyngbyaceae</taxon>
        <taxon>Leptolyngbya group</taxon>
        <taxon>Leptolyngbya</taxon>
    </lineage>
</organism>
<dbReference type="InterPro" id="IPR036513">
    <property type="entry name" value="STAS_dom_sf"/>
</dbReference>
<dbReference type="InterPro" id="IPR002645">
    <property type="entry name" value="STAS_dom"/>
</dbReference>
<evidence type="ECO:0000256" key="2">
    <source>
        <dbReference type="RuleBase" id="RU003749"/>
    </source>
</evidence>
<evidence type="ECO:0000313" key="5">
    <source>
        <dbReference type="Proteomes" id="UP000217895"/>
    </source>
</evidence>
<keyword evidence="5" id="KW-1185">Reference proteome</keyword>
<dbReference type="NCBIfam" id="TIGR00377">
    <property type="entry name" value="ant_ant_sig"/>
    <property type="match status" value="1"/>
</dbReference>
<protein>
    <recommendedName>
        <fullName evidence="2">Anti-sigma factor antagonist</fullName>
    </recommendedName>
</protein>
<dbReference type="InterPro" id="IPR003658">
    <property type="entry name" value="Anti-sigma_ant"/>
</dbReference>
<name>A0A1Z4JI80_LEPBY</name>
<dbReference type="PANTHER" id="PTHR33495">
    <property type="entry name" value="ANTI-SIGMA FACTOR ANTAGONIST TM_1081-RELATED-RELATED"/>
    <property type="match status" value="1"/>
</dbReference>
<dbReference type="EMBL" id="AP018203">
    <property type="protein sequence ID" value="BAY56475.1"/>
    <property type="molecule type" value="Genomic_DNA"/>
</dbReference>
<gene>
    <name evidence="4" type="ORF">NIES2135_33090</name>
</gene>
<dbReference type="PROSITE" id="PS50801">
    <property type="entry name" value="STAS"/>
    <property type="match status" value="1"/>
</dbReference>
<dbReference type="AlphaFoldDB" id="A0A1Z4JI80"/>
<sequence length="111" mass="11947">MQSLLVRPQAVIIRPCGSLNAANAAEFQQQLNAAVLSEQNNALVVDMSQVEALDSAGLMALVSTLNLAKVHQKRLSLCSVSSSVRIVFELTQLDRVFEIFESISGFELAAA</sequence>
<proteinExistence type="inferred from homology"/>
<dbReference type="Proteomes" id="UP000217895">
    <property type="component" value="Chromosome"/>
</dbReference>
<reference evidence="4 5" key="1">
    <citation type="submission" date="2017-06" db="EMBL/GenBank/DDBJ databases">
        <title>Genome sequencing of cyanobaciteial culture collection at National Institute for Environmental Studies (NIES).</title>
        <authorList>
            <person name="Hirose Y."/>
            <person name="Shimura Y."/>
            <person name="Fujisawa T."/>
            <person name="Nakamura Y."/>
            <person name="Kawachi M."/>
        </authorList>
    </citation>
    <scope>NUCLEOTIDE SEQUENCE [LARGE SCALE GENOMIC DNA]</scope>
    <source>
        <strain evidence="4 5">NIES-2135</strain>
    </source>
</reference>
<evidence type="ECO:0000313" key="4">
    <source>
        <dbReference type="EMBL" id="BAY56475.1"/>
    </source>
</evidence>
<accession>A0A1Z4JI80</accession>
<comment type="similarity">
    <text evidence="1 2">Belongs to the anti-sigma-factor antagonist family.</text>
</comment>
<evidence type="ECO:0000256" key="1">
    <source>
        <dbReference type="ARBA" id="ARBA00009013"/>
    </source>
</evidence>
<dbReference type="GO" id="GO:0043856">
    <property type="term" value="F:anti-sigma factor antagonist activity"/>
    <property type="evidence" value="ECO:0007669"/>
    <property type="project" value="InterPro"/>
</dbReference>
<dbReference type="CDD" id="cd07043">
    <property type="entry name" value="STAS_anti-anti-sigma_factors"/>
    <property type="match status" value="1"/>
</dbReference>
<dbReference type="Pfam" id="PF01740">
    <property type="entry name" value="STAS"/>
    <property type="match status" value="1"/>
</dbReference>
<dbReference type="Gene3D" id="3.30.750.24">
    <property type="entry name" value="STAS domain"/>
    <property type="match status" value="1"/>
</dbReference>
<dbReference type="PANTHER" id="PTHR33495:SF2">
    <property type="entry name" value="ANTI-SIGMA FACTOR ANTAGONIST TM_1081-RELATED"/>
    <property type="match status" value="1"/>
</dbReference>
<feature type="domain" description="STAS" evidence="3">
    <location>
        <begin position="1"/>
        <end position="111"/>
    </location>
</feature>